<proteinExistence type="predicted"/>
<evidence type="ECO:0000313" key="2">
    <source>
        <dbReference type="EMBL" id="KAJ9668495.1"/>
    </source>
</evidence>
<accession>A0ABQ9P1Q5</accession>
<evidence type="ECO:0000256" key="1">
    <source>
        <dbReference type="SAM" id="MobiDB-lite"/>
    </source>
</evidence>
<name>A0ABQ9P1Q5_9PEZI</name>
<feature type="region of interest" description="Disordered" evidence="1">
    <location>
        <begin position="1"/>
        <end position="50"/>
    </location>
</feature>
<feature type="compositionally biased region" description="Basic and acidic residues" evidence="1">
    <location>
        <begin position="1"/>
        <end position="15"/>
    </location>
</feature>
<dbReference type="Proteomes" id="UP001172684">
    <property type="component" value="Unassembled WGS sequence"/>
</dbReference>
<protein>
    <submittedName>
        <fullName evidence="2">Uncharacterized protein</fullName>
    </submittedName>
</protein>
<evidence type="ECO:0000313" key="3">
    <source>
        <dbReference type="Proteomes" id="UP001172684"/>
    </source>
</evidence>
<sequence>MPLRESLEVKVKNEDEATTSTDPVTKEKAPARPQTPDLDEYGQDLDPPWDELDAATRKSLTKCLELAKMSRGRIRLTEAYEINGVKTPATATAEDLLMAQFGSDDFNPAAASELATKRKRATDTAASTNEARRGRLPKPKSSAVQVIQFLLSPAALDHCRPEEETKDVQAHGDEFRTYYSSKLNPFEELMCAVMFGRWGSHVYKLRTIRTILNKPYEFTSARAVRDAGIEKCQQAVSDAPGMQEGKTVKLIGVLADMVLDKFAKGDDPDGITLEAVREGAGYDTEKERNLIGCRLGKGAPSIFFRRIQWLWKENYEDAFMDERTKEAVQCLGLPDDCWELQTFMDRVWSELDTKGIDGEDEDMRKRPAYVIVLDRAVGADLEHKLDAILKSASKI</sequence>
<feature type="compositionally biased region" description="Acidic residues" evidence="1">
    <location>
        <begin position="37"/>
        <end position="50"/>
    </location>
</feature>
<gene>
    <name evidence="2" type="ORF">H2201_001543</name>
</gene>
<feature type="region of interest" description="Disordered" evidence="1">
    <location>
        <begin position="114"/>
        <end position="138"/>
    </location>
</feature>
<comment type="caution">
    <text evidence="2">The sequence shown here is derived from an EMBL/GenBank/DDBJ whole genome shotgun (WGS) entry which is preliminary data.</text>
</comment>
<organism evidence="2 3">
    <name type="scientific">Coniosporium apollinis</name>
    <dbReference type="NCBI Taxonomy" id="61459"/>
    <lineage>
        <taxon>Eukaryota</taxon>
        <taxon>Fungi</taxon>
        <taxon>Dikarya</taxon>
        <taxon>Ascomycota</taxon>
        <taxon>Pezizomycotina</taxon>
        <taxon>Dothideomycetes</taxon>
        <taxon>Dothideomycetes incertae sedis</taxon>
        <taxon>Coniosporium</taxon>
    </lineage>
</organism>
<keyword evidence="3" id="KW-1185">Reference proteome</keyword>
<dbReference type="EMBL" id="JAPDRL010000007">
    <property type="protein sequence ID" value="KAJ9668495.1"/>
    <property type="molecule type" value="Genomic_DNA"/>
</dbReference>
<reference evidence="2" key="1">
    <citation type="submission" date="2022-10" db="EMBL/GenBank/DDBJ databases">
        <title>Culturing micro-colonial fungi from biological soil crusts in the Mojave desert and describing Neophaeococcomyces mojavensis, and introducing the new genera and species Taxawa tesnikishii.</title>
        <authorList>
            <person name="Kurbessoian T."/>
            <person name="Stajich J.E."/>
        </authorList>
    </citation>
    <scope>NUCLEOTIDE SEQUENCE</scope>
    <source>
        <strain evidence="2">TK_1</strain>
    </source>
</reference>